<dbReference type="EMBL" id="AATQ01000001">
    <property type="protein sequence ID" value="EAU48739.1"/>
    <property type="molecule type" value="Genomic_DNA"/>
</dbReference>
<dbReference type="Proteomes" id="UP000006230">
    <property type="component" value="Unassembled WGS sequence"/>
</dbReference>
<dbReference type="HOGENOM" id="CLU_3423026_0_0_5"/>
<dbReference type="AlphaFoldDB" id="Q0FW13"/>
<keyword evidence="3" id="KW-1185">Reference proteome</keyword>
<organism evidence="2 3">
    <name type="scientific">Salipiger bermudensis (strain DSM 26914 / JCM 13377 / KCTC 12554 / HTCC2601)</name>
    <name type="common">Pelagibaca bermudensis</name>
    <dbReference type="NCBI Taxonomy" id="314265"/>
    <lineage>
        <taxon>Bacteria</taxon>
        <taxon>Pseudomonadati</taxon>
        <taxon>Pseudomonadota</taxon>
        <taxon>Alphaproteobacteria</taxon>
        <taxon>Rhodobacterales</taxon>
        <taxon>Roseobacteraceae</taxon>
        <taxon>Salipiger</taxon>
    </lineage>
</organism>
<reference evidence="2 3" key="1">
    <citation type="journal article" date="2010" name="J. Bacteriol.">
        <title>Genome sequences of Pelagibaca bermudensis HTCC2601T and Maritimibacter alkaliphilus HTCC2654T, the type strains of two marine Roseobacter genera.</title>
        <authorList>
            <person name="Thrash J.C."/>
            <person name="Cho J.C."/>
            <person name="Ferriera S."/>
            <person name="Johnson J."/>
            <person name="Vergin K.L."/>
            <person name="Giovannoni S.J."/>
        </authorList>
    </citation>
    <scope>NUCLEOTIDE SEQUENCE [LARGE SCALE GENOMIC DNA]</scope>
    <source>
        <strain evidence="3">DSM 26914 / JCM 13377 / KCTC 12554 / HTCC2601</strain>
    </source>
</reference>
<proteinExistence type="predicted"/>
<gene>
    <name evidence="2" type="ORF">R2601_04163</name>
</gene>
<accession>Q0FW13</accession>
<name>Q0FW13_SALBH</name>
<feature type="region of interest" description="Disordered" evidence="1">
    <location>
        <begin position="1"/>
        <end position="23"/>
    </location>
</feature>
<evidence type="ECO:0000256" key="1">
    <source>
        <dbReference type="SAM" id="MobiDB-lite"/>
    </source>
</evidence>
<evidence type="ECO:0000313" key="2">
    <source>
        <dbReference type="EMBL" id="EAU48739.1"/>
    </source>
</evidence>
<sequence>MSPPWLMPTPSSARSMPATPCRR</sequence>
<comment type="caution">
    <text evidence="2">The sequence shown here is derived from an EMBL/GenBank/DDBJ whole genome shotgun (WGS) entry which is preliminary data.</text>
</comment>
<protein>
    <submittedName>
        <fullName evidence="2">Uncharacterized protein</fullName>
    </submittedName>
</protein>
<evidence type="ECO:0000313" key="3">
    <source>
        <dbReference type="Proteomes" id="UP000006230"/>
    </source>
</evidence>